<sequence length="361" mass="40776">MNTEQKLSVLADSGKYDLACSCKYDYEPGRVRGDAGKWIYPSALPGGRKMHLLKTLLSNECVNDCTYCPFNCVSNTQRCTLEPEELAAMFSRLKSARMVDGLFASSGVCGSTEKTMAKIIAVAEILRKKQHFRGFIHLKIVPGASDEAVRQAVMLASRVSVNIEAPSPERLAKLSRRKDFHNDIIRTMKKINEYKQLKKGSKGQTTQFVVGAAGESDREIVIATHRLYNGYDMERVYYSAFQNTASDEPAGDEGFVREHRLYQVDYLLRKYKFDKNDILFDSDGRLDLNRDPKQVWADSHPEFFPVNINRAGRYELLRVPGIGPVGASRIISRRRNGRITDASELAAMRVRHRLAGSYIVF</sequence>
<dbReference type="InterPro" id="IPR058240">
    <property type="entry name" value="rSAM_sf"/>
</dbReference>
<dbReference type="InterPro" id="IPR010994">
    <property type="entry name" value="RuvA_2-like"/>
</dbReference>
<keyword evidence="4" id="KW-0408">Iron</keyword>
<dbReference type="Gene3D" id="1.10.150.320">
    <property type="entry name" value="Photosystem II 12 kDa extrinsic protein"/>
    <property type="match status" value="1"/>
</dbReference>
<dbReference type="KEGG" id="pbas:SMSP2_00609"/>
<evidence type="ECO:0000256" key="3">
    <source>
        <dbReference type="ARBA" id="ARBA00022723"/>
    </source>
</evidence>
<keyword evidence="2" id="KW-0949">S-adenosyl-L-methionine</keyword>
<dbReference type="PANTHER" id="PTHR21180">
    <property type="entry name" value="ENDONUCLEASE/EXONUCLEASE/PHOSPHATASE FAMILY DOMAIN-CONTAINING PROTEIN 1"/>
    <property type="match status" value="1"/>
</dbReference>
<dbReference type="SFLD" id="SFLDG01102">
    <property type="entry name" value="Uncharacterised_Radical_SAM_Su"/>
    <property type="match status" value="1"/>
</dbReference>
<dbReference type="STRING" id="1851148.SMSP2_00609"/>
<dbReference type="SMART" id="SM00729">
    <property type="entry name" value="Elp3"/>
    <property type="match status" value="1"/>
</dbReference>
<dbReference type="InterPro" id="IPR007197">
    <property type="entry name" value="rSAM"/>
</dbReference>
<feature type="domain" description="Elp3/MiaA/NifB-like radical SAM core" evidence="6">
    <location>
        <begin position="51"/>
        <end position="263"/>
    </location>
</feature>
<proteinExistence type="predicted"/>
<accession>A0A1Q2MC12</accession>
<dbReference type="GO" id="GO:0003824">
    <property type="term" value="F:catalytic activity"/>
    <property type="evidence" value="ECO:0007669"/>
    <property type="project" value="InterPro"/>
</dbReference>
<evidence type="ECO:0000256" key="5">
    <source>
        <dbReference type="ARBA" id="ARBA00023014"/>
    </source>
</evidence>
<dbReference type="GO" id="GO:0051536">
    <property type="term" value="F:iron-sulfur cluster binding"/>
    <property type="evidence" value="ECO:0007669"/>
    <property type="project" value="UniProtKB-KW"/>
</dbReference>
<evidence type="ECO:0000313" key="8">
    <source>
        <dbReference type="Proteomes" id="UP000188181"/>
    </source>
</evidence>
<dbReference type="Gene3D" id="3.20.20.70">
    <property type="entry name" value="Aldolase class I"/>
    <property type="match status" value="1"/>
</dbReference>
<organism evidence="7 8">
    <name type="scientific">Limihaloglobus sulfuriphilus</name>
    <dbReference type="NCBI Taxonomy" id="1851148"/>
    <lineage>
        <taxon>Bacteria</taxon>
        <taxon>Pseudomonadati</taxon>
        <taxon>Planctomycetota</taxon>
        <taxon>Phycisphaerae</taxon>
        <taxon>Sedimentisphaerales</taxon>
        <taxon>Sedimentisphaeraceae</taxon>
        <taxon>Limihaloglobus</taxon>
    </lineage>
</organism>
<dbReference type="Proteomes" id="UP000188181">
    <property type="component" value="Chromosome"/>
</dbReference>
<dbReference type="AlphaFoldDB" id="A0A1Q2MC12"/>
<dbReference type="InterPro" id="IPR023874">
    <property type="entry name" value="DNA_rSAM_put"/>
</dbReference>
<dbReference type="InterPro" id="IPR013785">
    <property type="entry name" value="Aldolase_TIM"/>
</dbReference>
<keyword evidence="5" id="KW-0411">Iron-sulfur</keyword>
<protein>
    <submittedName>
        <fullName evidence="7">Thiamine biosynthesis protein ThiH</fullName>
    </submittedName>
</protein>
<dbReference type="SFLD" id="SFLDS00029">
    <property type="entry name" value="Radical_SAM"/>
    <property type="match status" value="1"/>
</dbReference>
<dbReference type="RefSeq" id="WP_146682541.1">
    <property type="nucleotide sequence ID" value="NZ_CP019646.1"/>
</dbReference>
<gene>
    <name evidence="7" type="ORF">SMSP2_00609</name>
</gene>
<evidence type="ECO:0000256" key="2">
    <source>
        <dbReference type="ARBA" id="ARBA00022691"/>
    </source>
</evidence>
<dbReference type="PANTHER" id="PTHR21180:SF9">
    <property type="entry name" value="TYPE II SECRETION SYSTEM PROTEIN K"/>
    <property type="match status" value="1"/>
</dbReference>
<dbReference type="InterPro" id="IPR006638">
    <property type="entry name" value="Elp3/MiaA/NifB-like_rSAM"/>
</dbReference>
<dbReference type="InterPro" id="IPR051675">
    <property type="entry name" value="Endo/Exo/Phosphatase_dom_1"/>
</dbReference>
<evidence type="ECO:0000259" key="6">
    <source>
        <dbReference type="SMART" id="SM00729"/>
    </source>
</evidence>
<dbReference type="OrthoDB" id="9801154at2"/>
<keyword evidence="8" id="KW-1185">Reference proteome</keyword>
<evidence type="ECO:0000313" key="7">
    <source>
        <dbReference type="EMBL" id="AQQ70265.1"/>
    </source>
</evidence>
<dbReference type="EMBL" id="CP019646">
    <property type="protein sequence ID" value="AQQ70265.1"/>
    <property type="molecule type" value="Genomic_DNA"/>
</dbReference>
<reference evidence="8" key="1">
    <citation type="submission" date="2017-02" db="EMBL/GenBank/DDBJ databases">
        <title>Comparative genomics and description of representatives of a novel lineage of planctomycetes thriving in anoxic sediments.</title>
        <authorList>
            <person name="Spring S."/>
            <person name="Bunk B."/>
            <person name="Sproer C."/>
        </authorList>
    </citation>
    <scope>NUCLEOTIDE SEQUENCE [LARGE SCALE GENOMIC DNA]</scope>
    <source>
        <strain evidence="8">SM-Chi-D1</strain>
    </source>
</reference>
<dbReference type="SUPFAM" id="SSF47781">
    <property type="entry name" value="RuvA domain 2-like"/>
    <property type="match status" value="1"/>
</dbReference>
<dbReference type="Pfam" id="PF04055">
    <property type="entry name" value="Radical_SAM"/>
    <property type="match status" value="1"/>
</dbReference>
<dbReference type="GO" id="GO:0046872">
    <property type="term" value="F:metal ion binding"/>
    <property type="evidence" value="ECO:0007669"/>
    <property type="project" value="UniProtKB-KW"/>
</dbReference>
<name>A0A1Q2MC12_9BACT</name>
<comment type="cofactor">
    <cofactor evidence="1">
        <name>[4Fe-4S] cluster</name>
        <dbReference type="ChEBI" id="CHEBI:49883"/>
    </cofactor>
</comment>
<keyword evidence="3" id="KW-0479">Metal-binding</keyword>
<evidence type="ECO:0000256" key="4">
    <source>
        <dbReference type="ARBA" id="ARBA00023004"/>
    </source>
</evidence>
<evidence type="ECO:0000256" key="1">
    <source>
        <dbReference type="ARBA" id="ARBA00001966"/>
    </source>
</evidence>
<dbReference type="SUPFAM" id="SSF102114">
    <property type="entry name" value="Radical SAM enzymes"/>
    <property type="match status" value="1"/>
</dbReference>